<dbReference type="KEGG" id="dan:6497238"/>
<evidence type="ECO:0000256" key="6">
    <source>
        <dbReference type="SAM" id="Phobius"/>
    </source>
</evidence>
<evidence type="ECO:0000256" key="2">
    <source>
        <dbReference type="ARBA" id="ARBA00022692"/>
    </source>
</evidence>
<dbReference type="InterPro" id="IPR036259">
    <property type="entry name" value="MFS_trans_sf"/>
</dbReference>
<name>B3MLH1_DROAN</name>
<dbReference type="InParanoid" id="B3MLH1"/>
<organism evidence="7 8">
    <name type="scientific">Drosophila ananassae</name>
    <name type="common">Fruit fly</name>
    <dbReference type="NCBI Taxonomy" id="7217"/>
    <lineage>
        <taxon>Eukaryota</taxon>
        <taxon>Metazoa</taxon>
        <taxon>Ecdysozoa</taxon>
        <taxon>Arthropoda</taxon>
        <taxon>Hexapoda</taxon>
        <taxon>Insecta</taxon>
        <taxon>Pterygota</taxon>
        <taxon>Neoptera</taxon>
        <taxon>Endopterygota</taxon>
        <taxon>Diptera</taxon>
        <taxon>Brachycera</taxon>
        <taxon>Muscomorpha</taxon>
        <taxon>Ephydroidea</taxon>
        <taxon>Drosophilidae</taxon>
        <taxon>Drosophila</taxon>
        <taxon>Sophophora</taxon>
    </lineage>
</organism>
<keyword evidence="3 6" id="KW-1133">Transmembrane helix</keyword>
<evidence type="ECO:0000313" key="7">
    <source>
        <dbReference type="EMBL" id="EDV31720.1"/>
    </source>
</evidence>
<sequence length="532" mass="58456">MLPAVQQKLSDLFLYLEVKQRVVLCCFTLLAIINAYTMRLCLDFSLNRMVLECGGVRVEQGAPIIAPKSLPNWRMELATLTKQTDFNAKNRLKAGQEPRKRVRRRTRGGQDKILSKPASEISLEKVSCAEMWSRQTQSLVVVAFYVGYIITHVPGGRLAEQYGGKWVLGVAILTSAVLTLLTPAAVRRGGPYVLLCVRLCVGLCEGPCFPAVCALLAQWVPEQERGLLATCVLSGGEIGIIMVQLVSGLVLAEQDWPVAFYLVGTGAVLWFLGFALVCYSKPDACPFIQDEEREYIKSHTSADLLVTANREEPCEEDRPLESPRNGGSDPAAPWRSILTSGPLWALVSASLQHDWNNQKLPQELQQALDEVKRHGSDMWSDLSATITVAAPHIGTWIASLSSGRLSDFLISQGILSRTQTRRLMSWLVFVCGSMNMLQDQLKGTRIWSVLAMAAYYAGIKLLPLDMSPNFAGTVTGISGGLAALPDLLMPYFQELEANNPLVGSVRAALWIIGASYISGDVQDFNQPEPEQQ</sequence>
<dbReference type="SUPFAM" id="SSF103473">
    <property type="entry name" value="MFS general substrate transporter"/>
    <property type="match status" value="1"/>
</dbReference>
<evidence type="ECO:0000313" key="8">
    <source>
        <dbReference type="Proteomes" id="UP000007801"/>
    </source>
</evidence>
<dbReference type="AlphaFoldDB" id="B3MLH1"/>
<feature type="transmembrane region" description="Helical" evidence="6">
    <location>
        <begin position="20"/>
        <end position="42"/>
    </location>
</feature>
<dbReference type="HOGENOM" id="CLU_001265_5_0_1"/>
<dbReference type="GeneID" id="6497238"/>
<feature type="transmembrane region" description="Helical" evidence="6">
    <location>
        <begin position="192"/>
        <end position="215"/>
    </location>
</feature>
<proteinExistence type="predicted"/>
<dbReference type="GO" id="GO:0022857">
    <property type="term" value="F:transmembrane transporter activity"/>
    <property type="evidence" value="ECO:0007669"/>
    <property type="project" value="InterPro"/>
</dbReference>
<feature type="transmembrane region" description="Helical" evidence="6">
    <location>
        <begin position="258"/>
        <end position="279"/>
    </location>
</feature>
<comment type="subcellular location">
    <subcellularLocation>
        <location evidence="1">Membrane</location>
        <topology evidence="1">Multi-pass membrane protein</topology>
    </subcellularLocation>
</comment>
<keyword evidence="4 6" id="KW-0472">Membrane</keyword>
<evidence type="ECO:0008006" key="9">
    <source>
        <dbReference type="Google" id="ProtNLM"/>
    </source>
</evidence>
<dbReference type="PANTHER" id="PTHR11662">
    <property type="entry name" value="SOLUTE CARRIER FAMILY 17"/>
    <property type="match status" value="1"/>
</dbReference>
<keyword evidence="2 6" id="KW-0812">Transmembrane</keyword>
<dbReference type="GO" id="GO:0016020">
    <property type="term" value="C:membrane"/>
    <property type="evidence" value="ECO:0007669"/>
    <property type="project" value="UniProtKB-SubCell"/>
</dbReference>
<reference evidence="7 8" key="1">
    <citation type="journal article" date="2007" name="Nature">
        <title>Evolution of genes and genomes on the Drosophila phylogeny.</title>
        <authorList>
            <consortium name="Drosophila 12 Genomes Consortium"/>
            <person name="Clark A.G."/>
            <person name="Eisen M.B."/>
            <person name="Smith D.R."/>
            <person name="Bergman C.M."/>
            <person name="Oliver B."/>
            <person name="Markow T.A."/>
            <person name="Kaufman T.C."/>
            <person name="Kellis M."/>
            <person name="Gelbart W."/>
            <person name="Iyer V.N."/>
            <person name="Pollard D.A."/>
            <person name="Sackton T.B."/>
            <person name="Larracuente A.M."/>
            <person name="Singh N.D."/>
            <person name="Abad J.P."/>
            <person name="Abt D.N."/>
            <person name="Adryan B."/>
            <person name="Aguade M."/>
            <person name="Akashi H."/>
            <person name="Anderson W.W."/>
            <person name="Aquadro C.F."/>
            <person name="Ardell D.H."/>
            <person name="Arguello R."/>
            <person name="Artieri C.G."/>
            <person name="Barbash D.A."/>
            <person name="Barker D."/>
            <person name="Barsanti P."/>
            <person name="Batterham P."/>
            <person name="Batzoglou S."/>
            <person name="Begun D."/>
            <person name="Bhutkar A."/>
            <person name="Blanco E."/>
            <person name="Bosak S.A."/>
            <person name="Bradley R.K."/>
            <person name="Brand A.D."/>
            <person name="Brent M.R."/>
            <person name="Brooks A.N."/>
            <person name="Brown R.H."/>
            <person name="Butlin R.K."/>
            <person name="Caggese C."/>
            <person name="Calvi B.R."/>
            <person name="Bernardo de Carvalho A."/>
            <person name="Caspi A."/>
            <person name="Castrezana S."/>
            <person name="Celniker S.E."/>
            <person name="Chang J.L."/>
            <person name="Chapple C."/>
            <person name="Chatterji S."/>
            <person name="Chinwalla A."/>
            <person name="Civetta A."/>
            <person name="Clifton S.W."/>
            <person name="Comeron J.M."/>
            <person name="Costello J.C."/>
            <person name="Coyne J.A."/>
            <person name="Daub J."/>
            <person name="David R.G."/>
            <person name="Delcher A.L."/>
            <person name="Delehaunty K."/>
            <person name="Do C.B."/>
            <person name="Ebling H."/>
            <person name="Edwards K."/>
            <person name="Eickbush T."/>
            <person name="Evans J.D."/>
            <person name="Filipski A."/>
            <person name="Findeiss S."/>
            <person name="Freyhult E."/>
            <person name="Fulton L."/>
            <person name="Fulton R."/>
            <person name="Garcia A.C."/>
            <person name="Gardiner A."/>
            <person name="Garfield D.A."/>
            <person name="Garvin B.E."/>
            <person name="Gibson G."/>
            <person name="Gilbert D."/>
            <person name="Gnerre S."/>
            <person name="Godfrey J."/>
            <person name="Good R."/>
            <person name="Gotea V."/>
            <person name="Gravely B."/>
            <person name="Greenberg A.J."/>
            <person name="Griffiths-Jones S."/>
            <person name="Gross S."/>
            <person name="Guigo R."/>
            <person name="Gustafson E.A."/>
            <person name="Haerty W."/>
            <person name="Hahn M.W."/>
            <person name="Halligan D.L."/>
            <person name="Halpern A.L."/>
            <person name="Halter G.M."/>
            <person name="Han M.V."/>
            <person name="Heger A."/>
            <person name="Hillier L."/>
            <person name="Hinrichs A.S."/>
            <person name="Holmes I."/>
            <person name="Hoskins R.A."/>
            <person name="Hubisz M.J."/>
            <person name="Hultmark D."/>
            <person name="Huntley M.A."/>
            <person name="Jaffe D.B."/>
            <person name="Jagadeeshan S."/>
            <person name="Jeck W.R."/>
            <person name="Johnson J."/>
            <person name="Jones C.D."/>
            <person name="Jordan W.C."/>
            <person name="Karpen G.H."/>
            <person name="Kataoka E."/>
            <person name="Keightley P.D."/>
            <person name="Kheradpour P."/>
            <person name="Kirkness E.F."/>
            <person name="Koerich L.B."/>
            <person name="Kristiansen K."/>
            <person name="Kudrna D."/>
            <person name="Kulathinal R.J."/>
            <person name="Kumar S."/>
            <person name="Kwok R."/>
            <person name="Lander E."/>
            <person name="Langley C.H."/>
            <person name="Lapoint R."/>
            <person name="Lazzaro B.P."/>
            <person name="Lee S.J."/>
            <person name="Levesque L."/>
            <person name="Li R."/>
            <person name="Lin C.F."/>
            <person name="Lin M.F."/>
            <person name="Lindblad-Toh K."/>
            <person name="Llopart A."/>
            <person name="Long M."/>
            <person name="Low L."/>
            <person name="Lozovsky E."/>
            <person name="Lu J."/>
            <person name="Luo M."/>
            <person name="Machado C.A."/>
            <person name="Makalowski W."/>
            <person name="Marzo M."/>
            <person name="Matsuda M."/>
            <person name="Matzkin L."/>
            <person name="McAllister B."/>
            <person name="McBride C.S."/>
            <person name="McKernan B."/>
            <person name="McKernan K."/>
            <person name="Mendez-Lago M."/>
            <person name="Minx P."/>
            <person name="Mollenhauer M.U."/>
            <person name="Montooth K."/>
            <person name="Mount S.M."/>
            <person name="Mu X."/>
            <person name="Myers E."/>
            <person name="Negre B."/>
            <person name="Newfeld S."/>
            <person name="Nielsen R."/>
            <person name="Noor M.A."/>
            <person name="O'Grady P."/>
            <person name="Pachter L."/>
            <person name="Papaceit M."/>
            <person name="Parisi M.J."/>
            <person name="Parisi M."/>
            <person name="Parts L."/>
            <person name="Pedersen J.S."/>
            <person name="Pesole G."/>
            <person name="Phillippy A.M."/>
            <person name="Ponting C.P."/>
            <person name="Pop M."/>
            <person name="Porcelli D."/>
            <person name="Powell J.R."/>
            <person name="Prohaska S."/>
            <person name="Pruitt K."/>
            <person name="Puig M."/>
            <person name="Quesneville H."/>
            <person name="Ram K.R."/>
            <person name="Rand D."/>
            <person name="Rasmussen M.D."/>
            <person name="Reed L.K."/>
            <person name="Reenan R."/>
            <person name="Reily A."/>
            <person name="Remington K.A."/>
            <person name="Rieger T.T."/>
            <person name="Ritchie M.G."/>
            <person name="Robin C."/>
            <person name="Rogers Y.H."/>
            <person name="Rohde C."/>
            <person name="Rozas J."/>
            <person name="Rubenfield M.J."/>
            <person name="Ruiz A."/>
            <person name="Russo S."/>
            <person name="Salzberg S.L."/>
            <person name="Sanchez-Gracia A."/>
            <person name="Saranga D.J."/>
            <person name="Sato H."/>
            <person name="Schaeffer S.W."/>
            <person name="Schatz M.C."/>
            <person name="Schlenke T."/>
            <person name="Schwartz R."/>
            <person name="Segarra C."/>
            <person name="Singh R.S."/>
            <person name="Sirot L."/>
            <person name="Sirota M."/>
            <person name="Sisneros N.B."/>
            <person name="Smith C.D."/>
            <person name="Smith T.F."/>
            <person name="Spieth J."/>
            <person name="Stage D.E."/>
            <person name="Stark A."/>
            <person name="Stephan W."/>
            <person name="Strausberg R.L."/>
            <person name="Strempel S."/>
            <person name="Sturgill D."/>
            <person name="Sutton G."/>
            <person name="Sutton G.G."/>
            <person name="Tao W."/>
            <person name="Teichmann S."/>
            <person name="Tobari Y.N."/>
            <person name="Tomimura Y."/>
            <person name="Tsolas J.M."/>
            <person name="Valente V.L."/>
            <person name="Venter E."/>
            <person name="Venter J.C."/>
            <person name="Vicario S."/>
            <person name="Vieira F.G."/>
            <person name="Vilella A.J."/>
            <person name="Villasante A."/>
            <person name="Walenz B."/>
            <person name="Wang J."/>
            <person name="Wasserman M."/>
            <person name="Watts T."/>
            <person name="Wilson D."/>
            <person name="Wilson R.K."/>
            <person name="Wing R.A."/>
            <person name="Wolfner M.F."/>
            <person name="Wong A."/>
            <person name="Wong G.K."/>
            <person name="Wu C.I."/>
            <person name="Wu G."/>
            <person name="Yamamoto D."/>
            <person name="Yang H.P."/>
            <person name="Yang S.P."/>
            <person name="Yorke J.A."/>
            <person name="Yoshida K."/>
            <person name="Zdobnov E."/>
            <person name="Zhang P."/>
            <person name="Zhang Y."/>
            <person name="Zimin A.V."/>
            <person name="Baldwin J."/>
            <person name="Abdouelleil A."/>
            <person name="Abdulkadir J."/>
            <person name="Abebe A."/>
            <person name="Abera B."/>
            <person name="Abreu J."/>
            <person name="Acer S.C."/>
            <person name="Aftuck L."/>
            <person name="Alexander A."/>
            <person name="An P."/>
            <person name="Anderson E."/>
            <person name="Anderson S."/>
            <person name="Arachi H."/>
            <person name="Azer M."/>
            <person name="Bachantsang P."/>
            <person name="Barry A."/>
            <person name="Bayul T."/>
            <person name="Berlin A."/>
            <person name="Bessette D."/>
            <person name="Bloom T."/>
            <person name="Blye J."/>
            <person name="Boguslavskiy L."/>
            <person name="Bonnet C."/>
            <person name="Boukhgalter B."/>
            <person name="Bourzgui I."/>
            <person name="Brown A."/>
            <person name="Cahill P."/>
            <person name="Channer S."/>
            <person name="Cheshatsang Y."/>
            <person name="Chuda L."/>
            <person name="Citroen M."/>
            <person name="Collymore A."/>
            <person name="Cooke P."/>
            <person name="Costello M."/>
            <person name="D'Aco K."/>
            <person name="Daza R."/>
            <person name="De Haan G."/>
            <person name="DeGray S."/>
            <person name="DeMaso C."/>
            <person name="Dhargay N."/>
            <person name="Dooley K."/>
            <person name="Dooley E."/>
            <person name="Doricent M."/>
            <person name="Dorje P."/>
            <person name="Dorjee K."/>
            <person name="Dupes A."/>
            <person name="Elong R."/>
            <person name="Falk J."/>
            <person name="Farina A."/>
            <person name="Faro S."/>
            <person name="Ferguson D."/>
            <person name="Fisher S."/>
            <person name="Foley C.D."/>
            <person name="Franke A."/>
            <person name="Friedrich D."/>
            <person name="Gadbois L."/>
            <person name="Gearin G."/>
            <person name="Gearin C.R."/>
            <person name="Giannoukos G."/>
            <person name="Goode T."/>
            <person name="Graham J."/>
            <person name="Grandbois E."/>
            <person name="Grewal S."/>
            <person name="Gyaltsen K."/>
            <person name="Hafez N."/>
            <person name="Hagos B."/>
            <person name="Hall J."/>
            <person name="Henson C."/>
            <person name="Hollinger A."/>
            <person name="Honan T."/>
            <person name="Huard M.D."/>
            <person name="Hughes L."/>
            <person name="Hurhula B."/>
            <person name="Husby M.E."/>
            <person name="Kamat A."/>
            <person name="Kanga B."/>
            <person name="Kashin S."/>
            <person name="Khazanovich D."/>
            <person name="Kisner P."/>
            <person name="Lance K."/>
            <person name="Lara M."/>
            <person name="Lee W."/>
            <person name="Lennon N."/>
            <person name="Letendre F."/>
            <person name="LeVine R."/>
            <person name="Lipovsky A."/>
            <person name="Liu X."/>
            <person name="Liu J."/>
            <person name="Liu S."/>
            <person name="Lokyitsang T."/>
            <person name="Lokyitsang Y."/>
            <person name="Lubonja R."/>
            <person name="Lui A."/>
            <person name="MacDonald P."/>
            <person name="Magnisalis V."/>
            <person name="Maru K."/>
            <person name="Matthews C."/>
            <person name="McCusker W."/>
            <person name="McDonough S."/>
            <person name="Mehta T."/>
            <person name="Meldrim J."/>
            <person name="Meneus L."/>
            <person name="Mihai O."/>
            <person name="Mihalev A."/>
            <person name="Mihova T."/>
            <person name="Mittelman R."/>
            <person name="Mlenga V."/>
            <person name="Montmayeur A."/>
            <person name="Mulrain L."/>
            <person name="Navidi A."/>
            <person name="Naylor J."/>
            <person name="Negash T."/>
            <person name="Nguyen T."/>
            <person name="Nguyen N."/>
            <person name="Nicol R."/>
            <person name="Norbu C."/>
            <person name="Norbu N."/>
            <person name="Novod N."/>
            <person name="O'Neill B."/>
            <person name="Osman S."/>
            <person name="Markiewicz E."/>
            <person name="Oyono O.L."/>
            <person name="Patti C."/>
            <person name="Phunkhang P."/>
            <person name="Pierre F."/>
            <person name="Priest M."/>
            <person name="Raghuraman S."/>
            <person name="Rege F."/>
            <person name="Reyes R."/>
            <person name="Rise C."/>
            <person name="Rogov P."/>
            <person name="Ross K."/>
            <person name="Ryan E."/>
            <person name="Settipalli S."/>
            <person name="Shea T."/>
            <person name="Sherpa N."/>
            <person name="Shi L."/>
            <person name="Shih D."/>
            <person name="Sparrow T."/>
            <person name="Spaulding J."/>
            <person name="Stalker J."/>
            <person name="Stange-Thomann N."/>
            <person name="Stavropoulos S."/>
            <person name="Stone C."/>
            <person name="Strader C."/>
            <person name="Tesfaye S."/>
            <person name="Thomson T."/>
            <person name="Thoulutsang Y."/>
            <person name="Thoulutsang D."/>
            <person name="Topham K."/>
            <person name="Topping I."/>
            <person name="Tsamla T."/>
            <person name="Vassiliev H."/>
            <person name="Vo A."/>
            <person name="Wangchuk T."/>
            <person name="Wangdi T."/>
            <person name="Weiand M."/>
            <person name="Wilkinson J."/>
            <person name="Wilson A."/>
            <person name="Yadav S."/>
            <person name="Young G."/>
            <person name="Yu Q."/>
            <person name="Zembek L."/>
            <person name="Zhong D."/>
            <person name="Zimmer A."/>
            <person name="Zwirko Z."/>
            <person name="Jaffe D.B."/>
            <person name="Alvarez P."/>
            <person name="Brockman W."/>
            <person name="Butler J."/>
            <person name="Chin C."/>
            <person name="Gnerre S."/>
            <person name="Grabherr M."/>
            <person name="Kleber M."/>
            <person name="Mauceli E."/>
            <person name="MacCallum I."/>
        </authorList>
    </citation>
    <scope>NUCLEOTIDE SEQUENCE [LARGE SCALE GENOMIC DNA]</scope>
    <source>
        <strain evidence="8">Tucson 14024-0371.13</strain>
    </source>
</reference>
<feature type="transmembrane region" description="Helical" evidence="6">
    <location>
        <begin position="166"/>
        <end position="186"/>
    </location>
</feature>
<dbReference type="InterPro" id="IPR050382">
    <property type="entry name" value="MFS_Na/Anion_cotransporter"/>
</dbReference>
<evidence type="ECO:0000256" key="4">
    <source>
        <dbReference type="ARBA" id="ARBA00023136"/>
    </source>
</evidence>
<dbReference type="OrthoDB" id="2985014at2759"/>
<dbReference type="Proteomes" id="UP000007801">
    <property type="component" value="Unassembled WGS sequence"/>
</dbReference>
<gene>
    <name evidence="7" type="primary">Dana\GF14413</name>
    <name evidence="7" type="synonym">dana_GLEANR_15175</name>
    <name evidence="7" type="ORF">GF14413</name>
</gene>
<evidence type="ECO:0000256" key="1">
    <source>
        <dbReference type="ARBA" id="ARBA00004141"/>
    </source>
</evidence>
<dbReference type="Gene3D" id="1.20.1250.20">
    <property type="entry name" value="MFS general substrate transporter like domains"/>
    <property type="match status" value="1"/>
</dbReference>
<dbReference type="GO" id="GO:0006820">
    <property type="term" value="P:monoatomic anion transport"/>
    <property type="evidence" value="ECO:0007669"/>
    <property type="project" value="TreeGrafter"/>
</dbReference>
<dbReference type="PhylomeDB" id="B3MLH1"/>
<dbReference type="PANTHER" id="PTHR11662:SF415">
    <property type="entry name" value="AT30085P-RELATED"/>
    <property type="match status" value="1"/>
</dbReference>
<feature type="transmembrane region" description="Helical" evidence="6">
    <location>
        <begin position="227"/>
        <end position="252"/>
    </location>
</feature>
<dbReference type="OMA" id="AGYMLTH"/>
<dbReference type="eggNOG" id="KOG2532">
    <property type="taxonomic scope" value="Eukaryota"/>
</dbReference>
<evidence type="ECO:0000256" key="5">
    <source>
        <dbReference type="SAM" id="MobiDB-lite"/>
    </source>
</evidence>
<dbReference type="EMBL" id="CH902620">
    <property type="protein sequence ID" value="EDV31720.1"/>
    <property type="molecule type" value="Genomic_DNA"/>
</dbReference>
<keyword evidence="8" id="KW-1185">Reference proteome</keyword>
<accession>B3MLH1</accession>
<dbReference type="FunCoup" id="B3MLH1">
    <property type="interactions" value="27"/>
</dbReference>
<feature type="compositionally biased region" description="Basic and acidic residues" evidence="5">
    <location>
        <begin position="309"/>
        <end position="321"/>
    </location>
</feature>
<dbReference type="InterPro" id="IPR011701">
    <property type="entry name" value="MFS"/>
</dbReference>
<evidence type="ECO:0000256" key="3">
    <source>
        <dbReference type="ARBA" id="ARBA00022989"/>
    </source>
</evidence>
<protein>
    <recommendedName>
        <fullName evidence="9">Major facilitator superfamily (MFS) profile domain-containing protein</fullName>
    </recommendedName>
</protein>
<feature type="region of interest" description="Disordered" evidence="5">
    <location>
        <begin position="307"/>
        <end position="331"/>
    </location>
</feature>
<dbReference type="Pfam" id="PF07690">
    <property type="entry name" value="MFS_1"/>
    <property type="match status" value="1"/>
</dbReference>